<dbReference type="AlphaFoldDB" id="A0A089NMM1"/>
<proteinExistence type="predicted"/>
<keyword evidence="3" id="KW-1185">Reference proteome</keyword>
<feature type="transmembrane region" description="Helical" evidence="1">
    <location>
        <begin position="88"/>
        <end position="108"/>
    </location>
</feature>
<dbReference type="OrthoDB" id="3078253at2"/>
<sequence>MSGVKSFWNNYSVKHPQIAQFIMFLILSNGITVFQMILMPVLKAIFSGSALEAHDFQILPIGHNSDGSPYYIFNYPSGSIASGGGGGLAYFIAVQLTLGIAQVINFFAQRNITFRSTGNIYKAAIWYVIAYILITICAGALQGWYKDPIYQFFIDKFEGTGEIAADLVTMIINAVISFWVYFPILKIIFKEDKQQKVA</sequence>
<keyword evidence="1" id="KW-1133">Transmembrane helix</keyword>
<feature type="transmembrane region" description="Helical" evidence="1">
    <location>
        <begin position="120"/>
        <end position="145"/>
    </location>
</feature>
<evidence type="ECO:0000313" key="3">
    <source>
        <dbReference type="Proteomes" id="UP000029500"/>
    </source>
</evidence>
<keyword evidence="1" id="KW-0472">Membrane</keyword>
<dbReference type="HOGENOM" id="CLU_119038_0_0_9"/>
<feature type="transmembrane region" description="Helical" evidence="1">
    <location>
        <begin position="21"/>
        <end position="42"/>
    </location>
</feature>
<evidence type="ECO:0008006" key="4">
    <source>
        <dbReference type="Google" id="ProtNLM"/>
    </source>
</evidence>
<organism evidence="2 3">
    <name type="scientific">Paenibacillus graminis</name>
    <dbReference type="NCBI Taxonomy" id="189425"/>
    <lineage>
        <taxon>Bacteria</taxon>
        <taxon>Bacillati</taxon>
        <taxon>Bacillota</taxon>
        <taxon>Bacilli</taxon>
        <taxon>Bacillales</taxon>
        <taxon>Paenibacillaceae</taxon>
        <taxon>Paenibacillus</taxon>
    </lineage>
</organism>
<keyword evidence="1" id="KW-0812">Transmembrane</keyword>
<evidence type="ECO:0000313" key="2">
    <source>
        <dbReference type="EMBL" id="AIQ70299.1"/>
    </source>
</evidence>
<dbReference type="Proteomes" id="UP000029500">
    <property type="component" value="Chromosome"/>
</dbReference>
<accession>A0A089NMM1</accession>
<evidence type="ECO:0000256" key="1">
    <source>
        <dbReference type="SAM" id="Phobius"/>
    </source>
</evidence>
<dbReference type="KEGG" id="pgm:PGRAT_23625"/>
<gene>
    <name evidence="2" type="ORF">PGRAT_23625</name>
</gene>
<reference evidence="2 3" key="1">
    <citation type="submission" date="2014-08" db="EMBL/GenBank/DDBJ databases">
        <title>Comparative genomics of the Paenibacillus odorifer group.</title>
        <authorList>
            <person name="den Bakker H.C."/>
            <person name="Tsai Y.-C."/>
            <person name="Martin N."/>
            <person name="Korlach J."/>
            <person name="Wiedmann M."/>
        </authorList>
    </citation>
    <scope>NUCLEOTIDE SEQUENCE [LARGE SCALE GENOMIC DNA]</scope>
    <source>
        <strain evidence="2 3">DSM 15220</strain>
    </source>
</reference>
<dbReference type="eggNOG" id="ENOG502ZBMX">
    <property type="taxonomic scope" value="Bacteria"/>
</dbReference>
<dbReference type="RefSeq" id="WP_025705899.1">
    <property type="nucleotide sequence ID" value="NZ_CP009287.1"/>
</dbReference>
<feature type="transmembrane region" description="Helical" evidence="1">
    <location>
        <begin position="165"/>
        <end position="189"/>
    </location>
</feature>
<protein>
    <recommendedName>
        <fullName evidence="4">GtrA-like protein domain-containing protein</fullName>
    </recommendedName>
</protein>
<name>A0A089NMM1_9BACL</name>
<dbReference type="EMBL" id="CP009287">
    <property type="protein sequence ID" value="AIQ70299.1"/>
    <property type="molecule type" value="Genomic_DNA"/>
</dbReference>
<dbReference type="STRING" id="189425.PGRAT_23625"/>